<evidence type="ECO:0000313" key="2">
    <source>
        <dbReference type="EMBL" id="UYP48467.1"/>
    </source>
</evidence>
<protein>
    <submittedName>
        <fullName evidence="2">Uncharacterized protein</fullName>
    </submittedName>
</protein>
<feature type="transmembrane region" description="Helical" evidence="1">
    <location>
        <begin position="100"/>
        <end position="120"/>
    </location>
</feature>
<keyword evidence="1" id="KW-0812">Transmembrane</keyword>
<dbReference type="EMBL" id="CP104013">
    <property type="protein sequence ID" value="UYP48467.1"/>
    <property type="molecule type" value="Genomic_DNA"/>
</dbReference>
<feature type="transmembrane region" description="Helical" evidence="1">
    <location>
        <begin position="67"/>
        <end position="88"/>
    </location>
</feature>
<dbReference type="Proteomes" id="UP001208689">
    <property type="component" value="Chromosome"/>
</dbReference>
<accession>A0ABY6HY60</accession>
<sequence length="152" mass="17840">MELMTILWLFFIIVNWVNLSQSLNFYLRVKGGKWGKKIEHILGLISISLGILTLILGTIILNEEYEFYHTIGAFTYTLFSILCFIVDYWKKIEFRNPKQLKILVPFLIFYYYSLLMMTISLRELGIFPWILTSIFLFAQLGMAFYAGKHGKG</sequence>
<keyword evidence="3" id="KW-1185">Reference proteome</keyword>
<feature type="transmembrane region" description="Helical" evidence="1">
    <location>
        <begin position="6"/>
        <end position="29"/>
    </location>
</feature>
<name>A0ABY6HY60_9ARCH</name>
<proteinExistence type="predicted"/>
<feature type="transmembrane region" description="Helical" evidence="1">
    <location>
        <begin position="126"/>
        <end position="146"/>
    </location>
</feature>
<feature type="transmembrane region" description="Helical" evidence="1">
    <location>
        <begin position="41"/>
        <end position="61"/>
    </location>
</feature>
<keyword evidence="1" id="KW-0472">Membrane</keyword>
<evidence type="ECO:0000313" key="3">
    <source>
        <dbReference type="Proteomes" id="UP001208689"/>
    </source>
</evidence>
<gene>
    <name evidence="2" type="ORF">NEF87_004752</name>
</gene>
<keyword evidence="1" id="KW-1133">Transmembrane helix</keyword>
<evidence type="ECO:0000256" key="1">
    <source>
        <dbReference type="SAM" id="Phobius"/>
    </source>
</evidence>
<organism evidence="2 3">
    <name type="scientific">Candidatus Lokiarchaeum ossiferum</name>
    <dbReference type="NCBI Taxonomy" id="2951803"/>
    <lineage>
        <taxon>Archaea</taxon>
        <taxon>Promethearchaeati</taxon>
        <taxon>Promethearchaeota</taxon>
        <taxon>Promethearchaeia</taxon>
        <taxon>Promethearchaeales</taxon>
        <taxon>Promethearchaeaceae</taxon>
        <taxon>Candidatus Lokiarchaeum</taxon>
    </lineage>
</organism>
<reference evidence="2" key="1">
    <citation type="submission" date="2022-09" db="EMBL/GenBank/DDBJ databases">
        <title>Actin cytoskeleton and complex cell architecture in an #Asgard archaeon.</title>
        <authorList>
            <person name="Ponce Toledo R.I."/>
            <person name="Schleper C."/>
            <person name="Rodrigues Oliveira T."/>
            <person name="Wollweber F."/>
            <person name="Xu J."/>
            <person name="Rittmann S."/>
            <person name="Klingl A."/>
            <person name="Pilhofer M."/>
        </authorList>
    </citation>
    <scope>NUCLEOTIDE SEQUENCE</scope>
    <source>
        <strain evidence="2">B-35</strain>
    </source>
</reference>